<dbReference type="EMBL" id="CAJVPL010007723">
    <property type="protein sequence ID" value="CAG8670966.1"/>
    <property type="molecule type" value="Genomic_DNA"/>
</dbReference>
<gene>
    <name evidence="1" type="ORF">AGERDE_LOCUS12252</name>
</gene>
<proteinExistence type="predicted"/>
<dbReference type="OrthoDB" id="1880067at2759"/>
<dbReference type="AlphaFoldDB" id="A0A9N9HFY5"/>
<feature type="non-terminal residue" evidence="1">
    <location>
        <position position="1"/>
    </location>
</feature>
<evidence type="ECO:0000313" key="2">
    <source>
        <dbReference type="Proteomes" id="UP000789831"/>
    </source>
</evidence>
<reference evidence="1" key="1">
    <citation type="submission" date="2021-06" db="EMBL/GenBank/DDBJ databases">
        <authorList>
            <person name="Kallberg Y."/>
            <person name="Tangrot J."/>
            <person name="Rosling A."/>
        </authorList>
    </citation>
    <scope>NUCLEOTIDE SEQUENCE</scope>
    <source>
        <strain evidence="1">MT106</strain>
    </source>
</reference>
<protein>
    <submittedName>
        <fullName evidence="1">7896_t:CDS:1</fullName>
    </submittedName>
</protein>
<sequence>VINERGQIRNALNKSSNYDTTVRLLQILEEHQYIVCHTLSKDDHMQNLFFTHIEAMRQMIICSEVLILDATYKTNLYKLPLINAVGVSNIDNAKVLNTYQIAMAWVANEQEYTYE</sequence>
<organism evidence="1 2">
    <name type="scientific">Ambispora gerdemannii</name>
    <dbReference type="NCBI Taxonomy" id="144530"/>
    <lineage>
        <taxon>Eukaryota</taxon>
        <taxon>Fungi</taxon>
        <taxon>Fungi incertae sedis</taxon>
        <taxon>Mucoromycota</taxon>
        <taxon>Glomeromycotina</taxon>
        <taxon>Glomeromycetes</taxon>
        <taxon>Archaeosporales</taxon>
        <taxon>Ambisporaceae</taxon>
        <taxon>Ambispora</taxon>
    </lineage>
</organism>
<accession>A0A9N9HFY5</accession>
<evidence type="ECO:0000313" key="1">
    <source>
        <dbReference type="EMBL" id="CAG8670966.1"/>
    </source>
</evidence>
<dbReference type="Proteomes" id="UP000789831">
    <property type="component" value="Unassembled WGS sequence"/>
</dbReference>
<name>A0A9N9HFY5_9GLOM</name>
<keyword evidence="2" id="KW-1185">Reference proteome</keyword>
<comment type="caution">
    <text evidence="1">The sequence shown here is derived from an EMBL/GenBank/DDBJ whole genome shotgun (WGS) entry which is preliminary data.</text>
</comment>